<proteinExistence type="predicted"/>
<keyword evidence="2" id="KW-1185">Reference proteome</keyword>
<evidence type="ECO:0000313" key="2">
    <source>
        <dbReference type="Proteomes" id="UP000017052"/>
    </source>
</evidence>
<feature type="non-terminal residue" evidence="1">
    <location>
        <position position="1"/>
    </location>
</feature>
<accession>U2QW72</accession>
<dbReference type="AlphaFoldDB" id="U2QW72"/>
<evidence type="ECO:0000313" key="1">
    <source>
        <dbReference type="EMBL" id="ERK60444.1"/>
    </source>
</evidence>
<organism evidence="1 2">
    <name type="scientific">Propionibacterium acidifaciens F0233</name>
    <dbReference type="NCBI Taxonomy" id="553198"/>
    <lineage>
        <taxon>Bacteria</taxon>
        <taxon>Bacillati</taxon>
        <taxon>Actinomycetota</taxon>
        <taxon>Actinomycetes</taxon>
        <taxon>Propionibacteriales</taxon>
        <taxon>Propionibacteriaceae</taxon>
        <taxon>Propionibacterium</taxon>
    </lineage>
</organism>
<sequence length="33" mass="3521">RPSKEERAAAIAARRAELAAERAAARAEGEDAR</sequence>
<reference evidence="1" key="1">
    <citation type="submission" date="2013-08" db="EMBL/GenBank/DDBJ databases">
        <authorList>
            <person name="Durkin A.S."/>
            <person name="Haft D.R."/>
            <person name="McCorrison J."/>
            <person name="Torralba M."/>
            <person name="Gillis M."/>
            <person name="Haft D.H."/>
            <person name="Methe B."/>
            <person name="Sutton G."/>
            <person name="Nelson K.E."/>
        </authorList>
    </citation>
    <scope>NUCLEOTIDE SEQUENCE [LARGE SCALE GENOMIC DNA]</scope>
    <source>
        <strain evidence="1">F0233</strain>
    </source>
</reference>
<dbReference type="EMBL" id="ACVN02000084">
    <property type="protein sequence ID" value="ERK60444.1"/>
    <property type="molecule type" value="Genomic_DNA"/>
</dbReference>
<dbReference type="Proteomes" id="UP000017052">
    <property type="component" value="Unassembled WGS sequence"/>
</dbReference>
<comment type="caution">
    <text evidence="1">The sequence shown here is derived from an EMBL/GenBank/DDBJ whole genome shotgun (WGS) entry which is preliminary data.</text>
</comment>
<protein>
    <submittedName>
        <fullName evidence="1">Uncharacterized protein</fullName>
    </submittedName>
</protein>
<gene>
    <name evidence="1" type="ORF">HMPREF0682_0879</name>
</gene>
<name>U2QW72_9ACTN</name>